<feature type="compositionally biased region" description="Basic and acidic residues" evidence="1">
    <location>
        <begin position="14"/>
        <end position="30"/>
    </location>
</feature>
<dbReference type="EMBL" id="AMZH03001292">
    <property type="protein sequence ID" value="RRT79873.1"/>
    <property type="molecule type" value="Genomic_DNA"/>
</dbReference>
<evidence type="ECO:0000313" key="2">
    <source>
        <dbReference type="EMBL" id="RRT79873.1"/>
    </source>
</evidence>
<evidence type="ECO:0000313" key="3">
    <source>
        <dbReference type="Proteomes" id="UP000287651"/>
    </source>
</evidence>
<organism evidence="2 3">
    <name type="scientific">Ensete ventricosum</name>
    <name type="common">Abyssinian banana</name>
    <name type="synonym">Musa ensete</name>
    <dbReference type="NCBI Taxonomy" id="4639"/>
    <lineage>
        <taxon>Eukaryota</taxon>
        <taxon>Viridiplantae</taxon>
        <taxon>Streptophyta</taxon>
        <taxon>Embryophyta</taxon>
        <taxon>Tracheophyta</taxon>
        <taxon>Spermatophyta</taxon>
        <taxon>Magnoliopsida</taxon>
        <taxon>Liliopsida</taxon>
        <taxon>Zingiberales</taxon>
        <taxon>Musaceae</taxon>
        <taxon>Ensete</taxon>
    </lineage>
</organism>
<dbReference type="Proteomes" id="UP000287651">
    <property type="component" value="Unassembled WGS sequence"/>
</dbReference>
<gene>
    <name evidence="2" type="ORF">B296_00018109</name>
</gene>
<comment type="caution">
    <text evidence="2">The sequence shown here is derived from an EMBL/GenBank/DDBJ whole genome shotgun (WGS) entry which is preliminary data.</text>
</comment>
<evidence type="ECO:0000256" key="1">
    <source>
        <dbReference type="SAM" id="MobiDB-lite"/>
    </source>
</evidence>
<protein>
    <submittedName>
        <fullName evidence="2">Uncharacterized protein</fullName>
    </submittedName>
</protein>
<name>A0A427AUF0_ENSVE</name>
<proteinExistence type="predicted"/>
<accession>A0A427AUF0</accession>
<feature type="region of interest" description="Disordered" evidence="1">
    <location>
        <begin position="1"/>
        <end position="37"/>
    </location>
</feature>
<reference evidence="2 3" key="1">
    <citation type="journal article" date="2014" name="Agronomy (Basel)">
        <title>A Draft Genome Sequence for Ensete ventricosum, the Drought-Tolerant Tree Against Hunger.</title>
        <authorList>
            <person name="Harrison J."/>
            <person name="Moore K.A."/>
            <person name="Paszkiewicz K."/>
            <person name="Jones T."/>
            <person name="Grant M."/>
            <person name="Ambacheew D."/>
            <person name="Muzemil S."/>
            <person name="Studholme D.J."/>
        </authorList>
    </citation>
    <scope>NUCLEOTIDE SEQUENCE [LARGE SCALE GENOMIC DNA]</scope>
</reference>
<dbReference type="AlphaFoldDB" id="A0A427AUF0"/>
<sequence>MDRRWPISDGSSQGREKEEEREKKREKNIESVDPSPTGDFFSLCREKKHLLAWGEGTRRPVCLGHIAEYASNVSNSFRSFSVILTTEDPRRRPCDRRQEVDQGFGVCVRSQRPRRVAGEKESLPSVRGLHVGTAHPEGSDSCPALLIGCVLPESMGPAAQH</sequence>